<dbReference type="AlphaFoldDB" id="A0A2S3GQF8"/>
<dbReference type="Proteomes" id="UP000243499">
    <property type="component" value="Chromosome 1"/>
</dbReference>
<sequence>MLAARREVSSMAFCSADGEAASGCTEGRRVELLAMELWSTCGWRRLASGDGRRQRNLEDLACGGSKYWIVISLFLGTFVQLGRNSCPLYPLPAYPYVYRFV</sequence>
<reference evidence="1" key="1">
    <citation type="submission" date="2018-04" db="EMBL/GenBank/DDBJ databases">
        <title>WGS assembly of Panicum hallii.</title>
        <authorList>
            <person name="Lovell J."/>
            <person name="Jenkins J."/>
            <person name="Lowry D."/>
            <person name="Mamidi S."/>
            <person name="Sreedasyam A."/>
            <person name="Weng X."/>
            <person name="Barry K."/>
            <person name="Bonette J."/>
            <person name="Campitelli B."/>
            <person name="Daum C."/>
            <person name="Gordon S."/>
            <person name="Gould B."/>
            <person name="Lipzen A."/>
            <person name="Macqueen A."/>
            <person name="Palacio-Mejia J."/>
            <person name="Plott C."/>
            <person name="Shakirov E."/>
            <person name="Shu S."/>
            <person name="Yoshinaga Y."/>
            <person name="Zane M."/>
            <person name="Rokhsar D."/>
            <person name="Grimwood J."/>
            <person name="Schmutz J."/>
            <person name="Juenger T."/>
        </authorList>
    </citation>
    <scope>NUCLEOTIDE SEQUENCE [LARGE SCALE GENOMIC DNA]</scope>
    <source>
        <strain evidence="1">FIL2</strain>
    </source>
</reference>
<accession>A0A2S3GQF8</accession>
<dbReference type="EMBL" id="CM008046">
    <property type="protein sequence ID" value="PAN06798.1"/>
    <property type="molecule type" value="Genomic_DNA"/>
</dbReference>
<proteinExistence type="predicted"/>
<evidence type="ECO:0000313" key="1">
    <source>
        <dbReference type="EMBL" id="PAN06798.1"/>
    </source>
</evidence>
<gene>
    <name evidence="1" type="ORF">PAHAL_1G289000</name>
</gene>
<name>A0A2S3GQF8_9POAL</name>
<organism evidence="1">
    <name type="scientific">Panicum hallii</name>
    <dbReference type="NCBI Taxonomy" id="206008"/>
    <lineage>
        <taxon>Eukaryota</taxon>
        <taxon>Viridiplantae</taxon>
        <taxon>Streptophyta</taxon>
        <taxon>Embryophyta</taxon>
        <taxon>Tracheophyta</taxon>
        <taxon>Spermatophyta</taxon>
        <taxon>Magnoliopsida</taxon>
        <taxon>Liliopsida</taxon>
        <taxon>Poales</taxon>
        <taxon>Poaceae</taxon>
        <taxon>PACMAD clade</taxon>
        <taxon>Panicoideae</taxon>
        <taxon>Panicodae</taxon>
        <taxon>Paniceae</taxon>
        <taxon>Panicinae</taxon>
        <taxon>Panicum</taxon>
        <taxon>Panicum sect. Panicum</taxon>
    </lineage>
</organism>
<protein>
    <submittedName>
        <fullName evidence="1">Uncharacterized protein</fullName>
    </submittedName>
</protein>
<dbReference type="Gramene" id="PAN06798">
    <property type="protein sequence ID" value="PAN06798"/>
    <property type="gene ID" value="PAHAL_1G289000"/>
</dbReference>